<evidence type="ECO:0000313" key="1">
    <source>
        <dbReference type="EMBL" id="MDI9861848.1"/>
    </source>
</evidence>
<sequence length="249" mass="29221">MTTIDFFSKIFQSKKGKNYIQPINYNVYLLEILRKKIEGLGHQSAFHQRYHALILKNKLEIATEIIDNPENHKSILQLKVVVTHPEYFPEGIFDCLVGLGDTMEDKIDSVIDNFLNANFQPIINSQQEFHNPKLDFTSNENGKEILWHVYPSHLLLQGNWQQEPLENILLDYLQSRLTAILFPQKMNWLKIYISRQPSGEIIRECILNNQPWEEGLEAITEYAQSWDLNAKFLGMKQFIVFKRCDTHKL</sequence>
<gene>
    <name evidence="1" type="ORF">QM524_21685</name>
</gene>
<evidence type="ECO:0000313" key="2">
    <source>
        <dbReference type="Proteomes" id="UP001236507"/>
    </source>
</evidence>
<dbReference type="EMBL" id="JASHIF010000023">
    <property type="protein sequence ID" value="MDI9861848.1"/>
    <property type="molecule type" value="Genomic_DNA"/>
</dbReference>
<proteinExistence type="predicted"/>
<dbReference type="InterPro" id="IPR045929">
    <property type="entry name" value="DUF6348"/>
</dbReference>
<comment type="caution">
    <text evidence="1">The sequence shown here is derived from an EMBL/GenBank/DDBJ whole genome shotgun (WGS) entry which is preliminary data.</text>
</comment>
<dbReference type="RefSeq" id="WP_283346197.1">
    <property type="nucleotide sequence ID" value="NZ_JASHIF010000023.1"/>
</dbReference>
<protein>
    <submittedName>
        <fullName evidence="1">DUF6348 family protein</fullName>
    </submittedName>
</protein>
<accession>A0ABT6YE46</accession>
<reference evidence="1 2" key="1">
    <citation type="submission" date="2023-05" db="EMBL/GenBank/DDBJ databases">
        <title>Novel species of genus Flectobacillus isolated from stream in China.</title>
        <authorList>
            <person name="Lu H."/>
        </authorList>
    </citation>
    <scope>NUCLEOTIDE SEQUENCE [LARGE SCALE GENOMIC DNA]</scope>
    <source>
        <strain evidence="1 2">KCTC 42575</strain>
    </source>
</reference>
<dbReference type="Pfam" id="PF19875">
    <property type="entry name" value="DUF6348"/>
    <property type="match status" value="1"/>
</dbReference>
<keyword evidence="2" id="KW-1185">Reference proteome</keyword>
<organism evidence="1 2">
    <name type="scientific">Flectobacillus roseus</name>
    <dbReference type="NCBI Taxonomy" id="502259"/>
    <lineage>
        <taxon>Bacteria</taxon>
        <taxon>Pseudomonadati</taxon>
        <taxon>Bacteroidota</taxon>
        <taxon>Cytophagia</taxon>
        <taxon>Cytophagales</taxon>
        <taxon>Flectobacillaceae</taxon>
        <taxon>Flectobacillus</taxon>
    </lineage>
</organism>
<name>A0ABT6YE46_9BACT</name>
<dbReference type="Proteomes" id="UP001236507">
    <property type="component" value="Unassembled WGS sequence"/>
</dbReference>